<dbReference type="Proteomes" id="UP000009230">
    <property type="component" value="Chromosome"/>
</dbReference>
<dbReference type="InterPro" id="IPR001343">
    <property type="entry name" value="Hemolysn_Ca-bd"/>
</dbReference>
<dbReference type="GO" id="GO:0016020">
    <property type="term" value="C:membrane"/>
    <property type="evidence" value="ECO:0007669"/>
    <property type="project" value="InterPro"/>
</dbReference>
<feature type="region of interest" description="Disordered" evidence="2">
    <location>
        <begin position="2447"/>
        <end position="2478"/>
    </location>
</feature>
<feature type="compositionally biased region" description="Low complexity" evidence="2">
    <location>
        <begin position="170"/>
        <end position="197"/>
    </location>
</feature>
<dbReference type="Pfam" id="PF17803">
    <property type="entry name" value="Cadherin_4"/>
    <property type="match status" value="6"/>
</dbReference>
<reference evidence="4 5" key="1">
    <citation type="journal article" date="2012" name="Stand. Genomic Sci.">
        <title>Complete genome sequence of Marinomonas posidonica type strain (IVIA-Po-181(T)).</title>
        <authorList>
            <person name="Lucas-Elio P."/>
            <person name="Goodwin L."/>
            <person name="Woyke T."/>
            <person name="Pitluck S."/>
            <person name="Nolan M."/>
            <person name="Kyrpides N.C."/>
            <person name="Detter J.C."/>
            <person name="Copeland A."/>
            <person name="Lu M."/>
            <person name="Bruce D."/>
            <person name="Detter C."/>
            <person name="Tapia R."/>
            <person name="Han S."/>
            <person name="Land M.L."/>
            <person name="Ivanova N."/>
            <person name="Mikhailova N."/>
            <person name="Johnston A.W."/>
            <person name="Sanchez-Amat A."/>
        </authorList>
    </citation>
    <scope>NUCLEOTIDE SEQUENCE [LARGE SCALE GENOMIC DNA]</scope>
    <source>
        <strain evidence="5">CECT 7376 / NCIMB 14433 / IVIA-Po-181</strain>
    </source>
</reference>
<dbReference type="InterPro" id="IPR018511">
    <property type="entry name" value="Hemolysin-typ_Ca-bd_CS"/>
</dbReference>
<dbReference type="Gene3D" id="2.60.40.10">
    <property type="entry name" value="Immunoglobulins"/>
    <property type="match status" value="3"/>
</dbReference>
<dbReference type="eggNOG" id="COG2931">
    <property type="taxonomic scope" value="Bacteria"/>
</dbReference>
<evidence type="ECO:0000313" key="4">
    <source>
        <dbReference type="EMBL" id="AEF55073.1"/>
    </source>
</evidence>
<dbReference type="InterPro" id="IPR015919">
    <property type="entry name" value="Cadherin-like_sf"/>
</dbReference>
<feature type="domain" description="Cadherin" evidence="3">
    <location>
        <begin position="311"/>
        <end position="399"/>
    </location>
</feature>
<feature type="domain" description="Cadherin" evidence="3">
    <location>
        <begin position="590"/>
        <end position="689"/>
    </location>
</feature>
<feature type="compositionally biased region" description="Polar residues" evidence="2">
    <location>
        <begin position="1594"/>
        <end position="1616"/>
    </location>
</feature>
<accession>F6CT15</accession>
<evidence type="ECO:0000256" key="2">
    <source>
        <dbReference type="SAM" id="MobiDB-lite"/>
    </source>
</evidence>
<dbReference type="Pfam" id="PF17892">
    <property type="entry name" value="Cadherin_5"/>
    <property type="match status" value="3"/>
</dbReference>
<dbReference type="Pfam" id="PF17963">
    <property type="entry name" value="Big_9"/>
    <property type="match status" value="1"/>
</dbReference>
<dbReference type="NCBIfam" id="NF012211">
    <property type="entry name" value="tand_rpt_95"/>
    <property type="match status" value="3"/>
</dbReference>
<dbReference type="PANTHER" id="PTHR14139:SF2">
    <property type="entry name" value="CALSYNTENIN-1"/>
    <property type="match status" value="1"/>
</dbReference>
<feature type="region of interest" description="Disordered" evidence="2">
    <location>
        <begin position="107"/>
        <end position="128"/>
    </location>
</feature>
<dbReference type="GO" id="GO:0005509">
    <property type="term" value="F:calcium ion binding"/>
    <property type="evidence" value="ECO:0007669"/>
    <property type="project" value="InterPro"/>
</dbReference>
<feature type="region of interest" description="Disordered" evidence="2">
    <location>
        <begin position="140"/>
        <end position="202"/>
    </location>
</feature>
<evidence type="ECO:0000256" key="1">
    <source>
        <dbReference type="ARBA" id="ARBA00022837"/>
    </source>
</evidence>
<dbReference type="Pfam" id="PF00353">
    <property type="entry name" value="HemolysinCabind"/>
    <property type="match status" value="2"/>
</dbReference>
<dbReference type="RefSeq" id="WP_013796548.1">
    <property type="nucleotide sequence ID" value="NC_015559.1"/>
</dbReference>
<dbReference type="InterPro" id="IPR013783">
    <property type="entry name" value="Ig-like_fold"/>
</dbReference>
<dbReference type="PRINTS" id="PR00313">
    <property type="entry name" value="CABNDNGRPT"/>
</dbReference>
<feature type="compositionally biased region" description="Low complexity" evidence="2">
    <location>
        <begin position="2448"/>
        <end position="2459"/>
    </location>
</feature>
<gene>
    <name evidence="4" type="ordered locus">Mar181_2035</name>
</gene>
<dbReference type="InterPro" id="IPR011658">
    <property type="entry name" value="PA14_dom"/>
</dbReference>
<feature type="domain" description="Cadherin" evidence="3">
    <location>
        <begin position="194"/>
        <end position="301"/>
    </location>
</feature>
<name>F6CT15_MARPP</name>
<dbReference type="InterPro" id="IPR011049">
    <property type="entry name" value="Serralysin-like_metalloprot_C"/>
</dbReference>
<dbReference type="InterPro" id="IPR040853">
    <property type="entry name" value="RapA2_cadherin-like"/>
</dbReference>
<dbReference type="eggNOG" id="COG4932">
    <property type="taxonomic scope" value="Bacteria"/>
</dbReference>
<keyword evidence="5" id="KW-1185">Reference proteome</keyword>
<feature type="domain" description="Cadherin" evidence="3">
    <location>
        <begin position="688"/>
        <end position="787"/>
    </location>
</feature>
<evidence type="ECO:0000313" key="5">
    <source>
        <dbReference type="Proteomes" id="UP000009230"/>
    </source>
</evidence>
<dbReference type="Gene3D" id="2.60.40.2810">
    <property type="match status" value="3"/>
</dbReference>
<feature type="region of interest" description="Disordered" evidence="2">
    <location>
        <begin position="2490"/>
        <end position="2514"/>
    </location>
</feature>
<dbReference type="InterPro" id="IPR010221">
    <property type="entry name" value="VCBS_dom"/>
</dbReference>
<dbReference type="PROSITE" id="PS00330">
    <property type="entry name" value="HEMOLYSIN_CALCIUM"/>
    <property type="match status" value="1"/>
</dbReference>
<protein>
    <submittedName>
        <fullName evidence="4">Outer membrane adhesin like protein</fullName>
    </submittedName>
</protein>
<dbReference type="NCBIfam" id="TIGR01965">
    <property type="entry name" value="VCBS_repeat"/>
    <property type="match status" value="10"/>
</dbReference>
<feature type="compositionally biased region" description="Polar residues" evidence="2">
    <location>
        <begin position="160"/>
        <end position="169"/>
    </location>
</feature>
<dbReference type="InterPro" id="IPR047777">
    <property type="entry name" value="LapA-like_RM"/>
</dbReference>
<dbReference type="HOGENOM" id="CLU_227407_0_0_6"/>
<evidence type="ECO:0000259" key="3">
    <source>
        <dbReference type="PROSITE" id="PS50268"/>
    </source>
</evidence>
<dbReference type="EMBL" id="CP002771">
    <property type="protein sequence ID" value="AEF55073.1"/>
    <property type="molecule type" value="Genomic_DNA"/>
</dbReference>
<dbReference type="Pfam" id="PF07691">
    <property type="entry name" value="PA14"/>
    <property type="match status" value="1"/>
</dbReference>
<proteinExistence type="predicted"/>
<dbReference type="PROSITE" id="PS50268">
    <property type="entry name" value="CADHERIN_2"/>
    <property type="match status" value="4"/>
</dbReference>
<sequence length="2686" mass="276576">MSDNQVSFATLGEQVGIITKLSGSAVVESIDGQERVVKVGDPVFYGEVVRTSHNASITIAFVDGTEVVIGNDANVEINDEVYNPGDNDELVADSSSDVDALQQAILSGDDPTLIQDAPAAGETLTEENRVDVDIERIDNSALPGFGDESLTLPSYGYDTDSGSAFQQNQASEAADSQTTTSSASADSQASTSSASAENQAPVVENQTGSVTEDLTLSGTLQATDVDLPSGSSLTFTTTSTATGLTLNSDGSYTFDASSYDSLSVGEEQEISISITATDDQGAAGSGTLVITVTGTNDAPIAQAATGFVIENTVLSGSISATDIDLPADATLAFTTEESILGLTLNTDGSYSFDASFYSDLTSGETQTITVPITVTDDQGATASTTLTINVFGTNDGPVAVDDTATGTEDGGVITIDVLANDSDVDGDTLTITDASVPEEQGTVAIVDGKLEFTPAENFNGEATISYEISDGTTTDTADVTVTVEAVNDAAVIGGDVSGSGLETDEALSWTGTLTATDADNENNAFTATTIEGENGSLSITAAGVWTFVANSAFDELSDGEIKQEVFVVTSEDGTEQEITITVTGTNDAPVAEAATGAVAEDASITGTISASDVDLADDASLVFSTESDVEGLTLNADGSYSFDASSYDSLEAGETQTITIPVTVTDDQNATDTTTLTITVTGTNDAPVAEAATGAVAEDASITGTISASDVDLADDASLVFSTESDVEGLTLNADGSYSFDASSYDSLEAGETQTITIPVTVTDDQNATDTTTLTITVTGTNDAPVAEADTATTDEDTVITIDVLANDSDVDGDTLTITDASVPEEQGTVAIVDGKLEFTPAENFNGEATISYEISDGTATDTADVTVSVEAVNDGPVAVDDTATGTEDGGVITIDVLANDSDVDGDTLTITDASVPEEQGTVAIVDGKLEFTPAENFNGEATISYEISDGTATDTADVTVSVEAVNDAAVIGGDVSGSGLETDEALSITGTLTATDVDNANNTFTPATIVGENGSLSITAAGVWTFVANSAFDELNVDDQIEEVFTVSSADGTEQSVTITIDGTDDVSVISGDVSGQVYEDYDGSDLITLNTSGSLTVEDVDNDAPVFETDSVSSAEGNLGELTIDSSGNWSYSVSNEAVQFLGEDETKVETFTVYTTDGNSEEVSVTITGSNDEAVVNTTATLSIQEDWFIPITQSLTISDVDQNDSPVFEDAVLEGTYGTLTLTSGQWTYELDTSKTQFLDEGQTAEDAFILVASDGTSQPVTVTINGLEDGAVVSGDFSGTLDEGNIGDSPNTVTGTLSISDVDANDNPVFEDTTVAGEYGSLSLVDGTWTYTLDESKADSLQGGVSVTDTIRVSADDGTTQDIVITINGTDDSTSLTLTPLSVLEDTSVEGDTVATFTVSDADDTVAVDFTPGTNADGYYAIDGTNVVLTTAGEAYLDAGNELPEISLTTSGSDTQKTATATPETTFVDDASVLTADSNSAQEDTSMTVSSANGLLANDSDEDSVLEVESFSVNGQNASVGSTITIAGVGALTIEASGAYEFTPVEDWSGSVPQVTYTTNTGSESTLDLTVTPVADAPDVTVTLGEATSGGSSDTRLDANNVSDLGKNTSNEDVETRTFDFGSENAGKTVTLSFDSVISGSWDSSGSYADSYEVSSNGELLESFTYRQSSGNSQSQSNTYTVQLDSDGKVAIEFNVDSTGSDEEVDVSNIQATLTSSSDTLYPLTISATQTDADGSEALTYSIASLPDGVTLQDQNGDTIDPNQDGRYTLQESQLSGLNVAVEDSVSTDFDIRVTVTSSEGGSSAVTTEAVTVSVGNDAPTIELESGADSVAVSEEGLIDGNADTSGNSDSTNSVTATGNFTVADEDGDSLTVSLVAPTGSYTSNGEAIEWSTNEDGDLVGSANGETILTVSLGDVANGSGSYTVTLSGPLDHSDASSEDVESIQFGIQVSDGTETTTENVTVNIEDDSPDAVTTTASLDLGSTTAASSFAVSSIEGGLQSSSYTNNRYSNTTETNTDSDSLVDLVEWNDAGNNGEASSYTLVDSSNQQGLSVGEGFTIGSFTHTNEMINSNYQTLDSTTLSYTFNVVIDGETKSVTLDVELDHTETLNSYGSGDDTVVMGTLPSTQVEVNGVTYNVSLSGFKDSSGNIVTSLSTAENANQTVSVVANVAVASVTDSSDVLTGTLALDAGADAGAVAAATTEDTNGTLVVNADGTYIYTPSETLTSSLESGETTTISYHYNVVDADGDTTTNTLEITVTGSEVVTSTSSGLSAEFYNYSGYGDYGNTDRVSDALGIISDATEPNATFIATEVNYTESNRDLGAWGNLEDWIGDDSSSLTYNNQQHTGDAVVKMTGSVSLDAGTYTMKVTADDGYQIKIDGEVVAEYDGNQGAKSRYATFSIDGSGSHDVEIVYWDQGGAYTLTVELADESGNFEYLGSDAYPTSHTSSSLVTTDTDSDGDTDDASNVVDGTDVDSLEERANEIGDVDRVQSKHGSLQGTDDDEVLAGYGQDSWSSKDTIDGGAGDDVLVGGGHRDTLIGGDGDDYLLGGLTTGEDWAVDTLTGGEGDDVFILTDHGQANGWNSGHNDLITDFNAAEDSLDLTDILDGLNDAPNSDADTDVISDFLNQHVSVEDGAVKIDGNDVAKFGDDSSFDSNQDGSVTSNDSVTVIFNDQEYVINVDG</sequence>
<dbReference type="PANTHER" id="PTHR14139">
    <property type="entry name" value="CALSYNTENIN"/>
    <property type="match status" value="1"/>
</dbReference>
<dbReference type="InterPro" id="IPR002126">
    <property type="entry name" value="Cadherin-like_dom"/>
</dbReference>
<dbReference type="GO" id="GO:0007156">
    <property type="term" value="P:homophilic cell adhesion via plasma membrane adhesion molecules"/>
    <property type="evidence" value="ECO:0007669"/>
    <property type="project" value="InterPro"/>
</dbReference>
<dbReference type="NCBIfam" id="NF033682">
    <property type="entry name" value="retention_LapA"/>
    <property type="match status" value="1"/>
</dbReference>
<dbReference type="Gene3D" id="2.60.40.1200">
    <property type="match status" value="1"/>
</dbReference>
<organism evidence="4 5">
    <name type="scientific">Marinomonas posidonica (strain CECT 7376 / NCIMB 14433 / IVIA-Po-181)</name>
    <dbReference type="NCBI Taxonomy" id="491952"/>
    <lineage>
        <taxon>Bacteria</taxon>
        <taxon>Pseudomonadati</taxon>
        <taxon>Pseudomonadota</taxon>
        <taxon>Gammaproteobacteria</taxon>
        <taxon>Oceanospirillales</taxon>
        <taxon>Oceanospirillaceae</taxon>
        <taxon>Marinomonas</taxon>
    </lineage>
</organism>
<dbReference type="KEGG" id="mpc:Mar181_2035"/>
<dbReference type="InterPro" id="IPR041690">
    <property type="entry name" value="Cadherin_5"/>
</dbReference>
<feature type="region of interest" description="Disordered" evidence="2">
    <location>
        <begin position="1590"/>
        <end position="1616"/>
    </location>
</feature>
<dbReference type="SUPFAM" id="SSF49313">
    <property type="entry name" value="Cadherin-like"/>
    <property type="match status" value="3"/>
</dbReference>
<dbReference type="STRING" id="491952.Mar181_2035"/>
<dbReference type="SMART" id="SM00112">
    <property type="entry name" value="CA"/>
    <property type="match status" value="3"/>
</dbReference>
<keyword evidence="1" id="KW-0106">Calcium</keyword>
<dbReference type="OrthoDB" id="8612583at2"/>
<dbReference type="SUPFAM" id="SSF51120">
    <property type="entry name" value="beta-Roll"/>
    <property type="match status" value="1"/>
</dbReference>